<keyword evidence="1 5" id="KW-0768">Sushi</keyword>
<dbReference type="InterPro" id="IPR000436">
    <property type="entry name" value="Sushi_SCR_CCP_dom"/>
</dbReference>
<keyword evidence="3 5" id="KW-1015">Disulfide bond</keyword>
<dbReference type="EMBL" id="CAHIKZ030004896">
    <property type="protein sequence ID" value="CAE1316941.1"/>
    <property type="molecule type" value="Genomic_DNA"/>
</dbReference>
<dbReference type="CDD" id="cd00033">
    <property type="entry name" value="CCP"/>
    <property type="match status" value="2"/>
</dbReference>
<evidence type="ECO:0000256" key="2">
    <source>
        <dbReference type="ARBA" id="ARBA00022737"/>
    </source>
</evidence>
<evidence type="ECO:0000256" key="3">
    <source>
        <dbReference type="ARBA" id="ARBA00023157"/>
    </source>
</evidence>
<accession>A0A812E738</accession>
<dbReference type="SUPFAM" id="SSF57414">
    <property type="entry name" value="Hairpin loop containing domain-like"/>
    <property type="match status" value="1"/>
</dbReference>
<dbReference type="SUPFAM" id="SSF57535">
    <property type="entry name" value="Complement control module/SCR domain"/>
    <property type="match status" value="3"/>
</dbReference>
<dbReference type="InterPro" id="IPR035976">
    <property type="entry name" value="Sushi/SCR/CCP_sf"/>
</dbReference>
<keyword evidence="2" id="KW-0677">Repeat</keyword>
<comment type="caution">
    <text evidence="8">The sequence shown here is derived from an EMBL/GenBank/DDBJ whole genome shotgun (WGS) entry which is preliminary data.</text>
</comment>
<dbReference type="Pfam" id="PF00084">
    <property type="entry name" value="Sushi"/>
    <property type="match status" value="2"/>
</dbReference>
<dbReference type="InterPro" id="IPR003609">
    <property type="entry name" value="Pan_app"/>
</dbReference>
<evidence type="ECO:0000256" key="4">
    <source>
        <dbReference type="ARBA" id="ARBA00023180"/>
    </source>
</evidence>
<dbReference type="PROSITE" id="PS50948">
    <property type="entry name" value="PAN"/>
    <property type="match status" value="1"/>
</dbReference>
<evidence type="ECO:0000313" key="8">
    <source>
        <dbReference type="EMBL" id="CAE1316941.1"/>
    </source>
</evidence>
<dbReference type="SMART" id="SM00032">
    <property type="entry name" value="CCP"/>
    <property type="match status" value="3"/>
</dbReference>
<dbReference type="Gene3D" id="3.50.4.10">
    <property type="entry name" value="Hepatocyte Growth Factor"/>
    <property type="match status" value="1"/>
</dbReference>
<feature type="domain" description="Sushi" evidence="6">
    <location>
        <begin position="173"/>
        <end position="232"/>
    </location>
</feature>
<evidence type="ECO:0000256" key="5">
    <source>
        <dbReference type="PROSITE-ProRule" id="PRU00302"/>
    </source>
</evidence>
<evidence type="ECO:0000313" key="9">
    <source>
        <dbReference type="Proteomes" id="UP000597762"/>
    </source>
</evidence>
<dbReference type="PANTHER" id="PTHR19325:SF560">
    <property type="entry name" value="SUSHI, VON WILLEBRAND FACTOR TYPE A, EGF AND PENTRAXIN DOMAIN-CONTAINING PROTEIN 1"/>
    <property type="match status" value="1"/>
</dbReference>
<dbReference type="Proteomes" id="UP000597762">
    <property type="component" value="Unassembled WGS sequence"/>
</dbReference>
<dbReference type="Pfam" id="PF00024">
    <property type="entry name" value="PAN_1"/>
    <property type="match status" value="1"/>
</dbReference>
<feature type="domain" description="Sushi" evidence="6">
    <location>
        <begin position="112"/>
        <end position="172"/>
    </location>
</feature>
<comment type="caution">
    <text evidence="5">Lacks conserved residue(s) required for the propagation of feature annotation.</text>
</comment>
<gene>
    <name evidence="8" type="ORF">SPHA_67579</name>
</gene>
<feature type="domain" description="Sushi" evidence="6">
    <location>
        <begin position="233"/>
        <end position="291"/>
    </location>
</feature>
<dbReference type="AlphaFoldDB" id="A0A812E738"/>
<feature type="domain" description="Apple" evidence="7">
    <location>
        <begin position="1"/>
        <end position="75"/>
    </location>
</feature>
<feature type="disulfide bond" evidence="5">
    <location>
        <begin position="114"/>
        <end position="157"/>
    </location>
</feature>
<protein>
    <submittedName>
        <fullName evidence="8">Uncharacterized protein</fullName>
    </submittedName>
</protein>
<dbReference type="PROSITE" id="PS50923">
    <property type="entry name" value="SUSHI"/>
    <property type="match status" value="3"/>
</dbReference>
<dbReference type="InterPro" id="IPR050350">
    <property type="entry name" value="Compl-Cell_Adhes-Reg"/>
</dbReference>
<reference evidence="8" key="1">
    <citation type="submission" date="2021-01" db="EMBL/GenBank/DDBJ databases">
        <authorList>
            <person name="Li R."/>
            <person name="Bekaert M."/>
        </authorList>
    </citation>
    <scope>NUCLEOTIDE SEQUENCE</scope>
    <source>
        <strain evidence="8">Farmed</strain>
    </source>
</reference>
<evidence type="ECO:0000256" key="1">
    <source>
        <dbReference type="ARBA" id="ARBA00022659"/>
    </source>
</evidence>
<evidence type="ECO:0000259" key="6">
    <source>
        <dbReference type="PROSITE" id="PS50923"/>
    </source>
</evidence>
<keyword evidence="4" id="KW-0325">Glycoprotein</keyword>
<dbReference type="OrthoDB" id="6158843at2759"/>
<organism evidence="8 9">
    <name type="scientific">Acanthosepion pharaonis</name>
    <name type="common">Pharaoh cuttlefish</name>
    <name type="synonym">Sepia pharaonis</name>
    <dbReference type="NCBI Taxonomy" id="158019"/>
    <lineage>
        <taxon>Eukaryota</taxon>
        <taxon>Metazoa</taxon>
        <taxon>Spiralia</taxon>
        <taxon>Lophotrochozoa</taxon>
        <taxon>Mollusca</taxon>
        <taxon>Cephalopoda</taxon>
        <taxon>Coleoidea</taxon>
        <taxon>Decapodiformes</taxon>
        <taxon>Sepiida</taxon>
        <taxon>Sepiina</taxon>
        <taxon>Sepiidae</taxon>
        <taxon>Acanthosepion</taxon>
    </lineage>
</organism>
<keyword evidence="9" id="KW-1185">Reference proteome</keyword>
<evidence type="ECO:0000259" key="7">
    <source>
        <dbReference type="PROSITE" id="PS50948"/>
    </source>
</evidence>
<proteinExistence type="predicted"/>
<name>A0A812E738_ACAPH</name>
<dbReference type="PANTHER" id="PTHR19325">
    <property type="entry name" value="COMPLEMENT COMPONENT-RELATED SUSHI DOMAIN-CONTAINING"/>
    <property type="match status" value="1"/>
</dbReference>
<feature type="disulfide bond" evidence="5">
    <location>
        <begin position="262"/>
        <end position="289"/>
    </location>
</feature>
<sequence length="481" mass="54252">MKPFVEPRKGKRLSVSIIANVTAESIEFCASICLKRSACQSFNYHRNASTHQCQLNEFDHENNARDDPNYMYSSIYDWNPLMVYSCANHSCSEDSFCLPTLTQTYTCLHLDIRCGSPKSIEGTNDIQWPYPIQYKSKIKYQCKPGYKYLNGDSTSVCQLNRTWSEPSINCTKIICGIPPNISNTDLKNYTGNDYGSTAYYECTAGYKSLEVIGESRCIANGTWTEPDINCTEISCGPPPSSSTAKVSSLTGTSIGDIAVYSCLRDSILKSNRNFSVCTSAAVWSKPVECGSCGNEKNITYQGRQVCYVKSQYKQAYHLIRNMLIASEKPIIDIFKKQAMILRSNERYTLLDPILFLTLNSSERYSFLDPTLFLTLDSSERYSLLDPTLFLTLHSSERYSLIDPLFLTLHSSEHFSLSLTILSLDPTLYTTLSLSTLFLTYTLLVLSLDPTLFLTLHSPERFSLSLTLLSPWPYSLLDPTLF</sequence>
<dbReference type="Gene3D" id="2.10.70.10">
    <property type="entry name" value="Complement Module, domain 1"/>
    <property type="match status" value="3"/>
</dbReference>